<evidence type="ECO:0000313" key="3">
    <source>
        <dbReference type="Proteomes" id="UP000006087"/>
    </source>
</evidence>
<dbReference type="EMBL" id="AGWU01000018">
    <property type="protein sequence ID" value="EKB20070.1"/>
    <property type="molecule type" value="Genomic_DNA"/>
</dbReference>
<proteinExistence type="predicted"/>
<feature type="transmembrane region" description="Helical" evidence="1">
    <location>
        <begin position="53"/>
        <end position="72"/>
    </location>
</feature>
<sequence>MFLLFHTVIAVILTQLFNSPDHINYELGVYGLLTIIPCAALAVRRIHDTNRTGWYLLLGAVPIIGFVLLLLIKLQKGSDEANRYGEALL</sequence>
<feature type="transmembrane region" description="Helical" evidence="1">
    <location>
        <begin position="28"/>
        <end position="46"/>
    </location>
</feature>
<keyword evidence="1" id="KW-0812">Transmembrane</keyword>
<keyword evidence="1" id="KW-1133">Transmembrane helix</keyword>
<evidence type="ECO:0000313" key="2">
    <source>
        <dbReference type="EMBL" id="EKB20070.1"/>
    </source>
</evidence>
<dbReference type="Proteomes" id="UP000006087">
    <property type="component" value="Unassembled WGS sequence"/>
</dbReference>
<comment type="caution">
    <text evidence="2">The sequence shown here is derived from an EMBL/GenBank/DDBJ whole genome shotgun (WGS) entry which is preliminary data.</text>
</comment>
<reference evidence="2 3" key="1">
    <citation type="submission" date="2012-06" db="EMBL/GenBank/DDBJ databases">
        <title>The Genome Sequence of Aeromonas veronii AMC34.</title>
        <authorList>
            <consortium name="The Broad Institute Genome Sequencing Platform"/>
            <person name="Earl A."/>
            <person name="Ward D."/>
            <person name="Feldgarden M."/>
            <person name="Gevers D."/>
            <person name="Graf J."/>
            <person name="Tomasi A."/>
            <person name="Horneman A."/>
            <person name="Walker B."/>
            <person name="Young S.K."/>
            <person name="Zeng Q."/>
            <person name="Gargeya S."/>
            <person name="Fitzgerald M."/>
            <person name="Haas B."/>
            <person name="Abouelleil A."/>
            <person name="Alvarado L."/>
            <person name="Arachchi H.M."/>
            <person name="Berlin A.M."/>
            <person name="Chapman S.B."/>
            <person name="Goldberg J."/>
            <person name="Griggs A."/>
            <person name="Gujja S."/>
            <person name="Hansen M."/>
            <person name="Howarth C."/>
            <person name="Imamovic A."/>
            <person name="Larimer J."/>
            <person name="McCowan C."/>
            <person name="Montmayeur A."/>
            <person name="Murphy C."/>
            <person name="Neiman D."/>
            <person name="Pearson M."/>
            <person name="Priest M."/>
            <person name="Roberts A."/>
            <person name="Saif S."/>
            <person name="Shea T."/>
            <person name="Sisk P."/>
            <person name="Sykes S."/>
            <person name="Wortman J."/>
            <person name="Nusbaum C."/>
            <person name="Birren B."/>
        </authorList>
    </citation>
    <scope>NUCLEOTIDE SEQUENCE [LARGE SCALE GENOMIC DNA]</scope>
    <source>
        <strain evidence="2 3">AMC34</strain>
    </source>
</reference>
<protein>
    <recommendedName>
        <fullName evidence="4">Inner membrane protein yhaI</fullName>
    </recommendedName>
</protein>
<evidence type="ECO:0000256" key="1">
    <source>
        <dbReference type="SAM" id="Phobius"/>
    </source>
</evidence>
<name>K1IM12_AERVE</name>
<dbReference type="AlphaFoldDB" id="K1IM12"/>
<dbReference type="HOGENOM" id="CLU_093674_8_1_6"/>
<dbReference type="Pfam" id="PF05656">
    <property type="entry name" value="DUF805"/>
    <property type="match status" value="1"/>
</dbReference>
<evidence type="ECO:0008006" key="4">
    <source>
        <dbReference type="Google" id="ProtNLM"/>
    </source>
</evidence>
<dbReference type="PATRIC" id="fig|1073383.3.peg.2029"/>
<dbReference type="PANTHER" id="PTHR34980:SF2">
    <property type="entry name" value="INNER MEMBRANE PROTEIN YHAH-RELATED"/>
    <property type="match status" value="1"/>
</dbReference>
<organism evidence="2 3">
    <name type="scientific">Aeromonas veronii AMC34</name>
    <dbReference type="NCBI Taxonomy" id="1073383"/>
    <lineage>
        <taxon>Bacteria</taxon>
        <taxon>Pseudomonadati</taxon>
        <taxon>Pseudomonadota</taxon>
        <taxon>Gammaproteobacteria</taxon>
        <taxon>Aeromonadales</taxon>
        <taxon>Aeromonadaceae</taxon>
        <taxon>Aeromonas</taxon>
    </lineage>
</organism>
<dbReference type="GO" id="GO:0005886">
    <property type="term" value="C:plasma membrane"/>
    <property type="evidence" value="ECO:0007669"/>
    <property type="project" value="TreeGrafter"/>
</dbReference>
<gene>
    <name evidence="2" type="ORF">HMPREF1168_02018</name>
</gene>
<dbReference type="PANTHER" id="PTHR34980">
    <property type="entry name" value="INNER MEMBRANE PROTEIN-RELATED-RELATED"/>
    <property type="match status" value="1"/>
</dbReference>
<keyword evidence="1" id="KW-0472">Membrane</keyword>
<dbReference type="InterPro" id="IPR008523">
    <property type="entry name" value="DUF805"/>
</dbReference>
<accession>K1IM12</accession>